<dbReference type="Gene3D" id="2.170.270.10">
    <property type="entry name" value="SET domain"/>
    <property type="match status" value="1"/>
</dbReference>
<dbReference type="PANTHER" id="PTHR45660">
    <property type="entry name" value="HISTONE-LYSINE N-METHYLTRANSFERASE SETMAR"/>
    <property type="match status" value="1"/>
</dbReference>
<dbReference type="InterPro" id="IPR001214">
    <property type="entry name" value="SET_dom"/>
</dbReference>
<name>A0A9N7MH84_STRHE</name>
<evidence type="ECO:0000313" key="2">
    <source>
        <dbReference type="EMBL" id="CAA0810988.1"/>
    </source>
</evidence>
<dbReference type="GO" id="GO:0042054">
    <property type="term" value="F:histone methyltransferase activity"/>
    <property type="evidence" value="ECO:0007669"/>
    <property type="project" value="TreeGrafter"/>
</dbReference>
<keyword evidence="3" id="KW-1185">Reference proteome</keyword>
<sequence>HGPRYQLELYRTESRRWSVRSRSYISTGSFVCEFIGKVRDEDAIRSMKLDLQRFSSTIILVSKNDNSLSTPPNENVVRFAIDASKVGNVGRFIRKSSTPNLVAQCVVYDHDDLRMPHIMFFATRNIPPLHELTCDVVHGID</sequence>
<dbReference type="OrthoDB" id="5792673at2759"/>
<dbReference type="SUPFAM" id="SSF82199">
    <property type="entry name" value="SET domain"/>
    <property type="match status" value="1"/>
</dbReference>
<dbReference type="EMBL" id="CACSLK010007779">
    <property type="protein sequence ID" value="CAA0810988.1"/>
    <property type="molecule type" value="Genomic_DNA"/>
</dbReference>
<protein>
    <submittedName>
        <fullName evidence="2">Histone-lysine N-methyltransferase- H3 lysine-9 specific SUVH6</fullName>
    </submittedName>
</protein>
<dbReference type="AlphaFoldDB" id="A0A9N7MH84"/>
<proteinExistence type="predicted"/>
<organism evidence="2 3">
    <name type="scientific">Striga hermonthica</name>
    <name type="common">Purple witchweed</name>
    <name type="synonym">Buchnera hermonthica</name>
    <dbReference type="NCBI Taxonomy" id="68872"/>
    <lineage>
        <taxon>Eukaryota</taxon>
        <taxon>Viridiplantae</taxon>
        <taxon>Streptophyta</taxon>
        <taxon>Embryophyta</taxon>
        <taxon>Tracheophyta</taxon>
        <taxon>Spermatophyta</taxon>
        <taxon>Magnoliopsida</taxon>
        <taxon>eudicotyledons</taxon>
        <taxon>Gunneridae</taxon>
        <taxon>Pentapetalae</taxon>
        <taxon>asterids</taxon>
        <taxon>lamiids</taxon>
        <taxon>Lamiales</taxon>
        <taxon>Orobanchaceae</taxon>
        <taxon>Buchnereae</taxon>
        <taxon>Striga</taxon>
    </lineage>
</organism>
<accession>A0A9N7MH84</accession>
<dbReference type="Proteomes" id="UP001153555">
    <property type="component" value="Unassembled WGS sequence"/>
</dbReference>
<feature type="non-terminal residue" evidence="2">
    <location>
        <position position="1"/>
    </location>
</feature>
<gene>
    <name evidence="2" type="ORF">SHERM_00014</name>
</gene>
<evidence type="ECO:0000313" key="3">
    <source>
        <dbReference type="Proteomes" id="UP001153555"/>
    </source>
</evidence>
<dbReference type="GO" id="GO:0003690">
    <property type="term" value="F:double-stranded DNA binding"/>
    <property type="evidence" value="ECO:0007669"/>
    <property type="project" value="TreeGrafter"/>
</dbReference>
<dbReference type="PROSITE" id="PS50280">
    <property type="entry name" value="SET"/>
    <property type="match status" value="1"/>
</dbReference>
<dbReference type="PANTHER" id="PTHR45660:SF46">
    <property type="entry name" value="HISTONE-LYSINE N-METHYLTRANSFERASE, H3 LYSINE-9 SPECIFIC SUVH6"/>
    <property type="match status" value="1"/>
</dbReference>
<feature type="domain" description="SET" evidence="1">
    <location>
        <begin position="5"/>
        <end position="137"/>
    </location>
</feature>
<dbReference type="SMART" id="SM00317">
    <property type="entry name" value="SET"/>
    <property type="match status" value="1"/>
</dbReference>
<evidence type="ECO:0000259" key="1">
    <source>
        <dbReference type="PROSITE" id="PS50280"/>
    </source>
</evidence>
<dbReference type="Pfam" id="PF00856">
    <property type="entry name" value="SET"/>
    <property type="match status" value="1"/>
</dbReference>
<dbReference type="InterPro" id="IPR051357">
    <property type="entry name" value="H3K9_HMTase_SUVAR3-9"/>
</dbReference>
<dbReference type="InterPro" id="IPR046341">
    <property type="entry name" value="SET_dom_sf"/>
</dbReference>
<comment type="caution">
    <text evidence="2">The sequence shown here is derived from an EMBL/GenBank/DDBJ whole genome shotgun (WGS) entry which is preliminary data.</text>
</comment>
<reference evidence="2" key="1">
    <citation type="submission" date="2019-12" db="EMBL/GenBank/DDBJ databases">
        <authorList>
            <person name="Scholes J."/>
        </authorList>
    </citation>
    <scope>NUCLEOTIDE SEQUENCE</scope>
</reference>